<dbReference type="EMBL" id="MU005577">
    <property type="protein sequence ID" value="KAF2686104.1"/>
    <property type="molecule type" value="Genomic_DNA"/>
</dbReference>
<name>A0A6G1J6C7_9PLEO</name>
<dbReference type="AlphaFoldDB" id="A0A6G1J6C7"/>
<evidence type="ECO:0000313" key="1">
    <source>
        <dbReference type="EMBL" id="KAF2686104.1"/>
    </source>
</evidence>
<gene>
    <name evidence="1" type="ORF">K458DRAFT_298421</name>
</gene>
<accession>A0A6G1J6C7</accession>
<dbReference type="OrthoDB" id="3983163at2759"/>
<reference evidence="1" key="1">
    <citation type="journal article" date="2020" name="Stud. Mycol.">
        <title>101 Dothideomycetes genomes: a test case for predicting lifestyles and emergence of pathogens.</title>
        <authorList>
            <person name="Haridas S."/>
            <person name="Albert R."/>
            <person name="Binder M."/>
            <person name="Bloem J."/>
            <person name="Labutti K."/>
            <person name="Salamov A."/>
            <person name="Andreopoulos B."/>
            <person name="Baker S."/>
            <person name="Barry K."/>
            <person name="Bills G."/>
            <person name="Bluhm B."/>
            <person name="Cannon C."/>
            <person name="Castanera R."/>
            <person name="Culley D."/>
            <person name="Daum C."/>
            <person name="Ezra D."/>
            <person name="Gonzalez J."/>
            <person name="Henrissat B."/>
            <person name="Kuo A."/>
            <person name="Liang C."/>
            <person name="Lipzen A."/>
            <person name="Lutzoni F."/>
            <person name="Magnuson J."/>
            <person name="Mondo S."/>
            <person name="Nolan M."/>
            <person name="Ohm R."/>
            <person name="Pangilinan J."/>
            <person name="Park H.-J."/>
            <person name="Ramirez L."/>
            <person name="Alfaro M."/>
            <person name="Sun H."/>
            <person name="Tritt A."/>
            <person name="Yoshinaga Y."/>
            <person name="Zwiers L.-H."/>
            <person name="Turgeon B."/>
            <person name="Goodwin S."/>
            <person name="Spatafora J."/>
            <person name="Crous P."/>
            <person name="Grigoriev I."/>
        </authorList>
    </citation>
    <scope>NUCLEOTIDE SEQUENCE</scope>
    <source>
        <strain evidence="1">CBS 122367</strain>
    </source>
</reference>
<evidence type="ECO:0000313" key="2">
    <source>
        <dbReference type="Proteomes" id="UP000799291"/>
    </source>
</evidence>
<protein>
    <recommendedName>
        <fullName evidence="3">Mitochondrial export protein Som1</fullName>
    </recommendedName>
</protein>
<evidence type="ECO:0008006" key="3">
    <source>
        <dbReference type="Google" id="ProtNLM"/>
    </source>
</evidence>
<dbReference type="Pfam" id="PF11093">
    <property type="entry name" value="Mitochondr_Som1"/>
    <property type="match status" value="1"/>
</dbReference>
<dbReference type="Proteomes" id="UP000799291">
    <property type="component" value="Unassembled WGS sequence"/>
</dbReference>
<dbReference type="InterPro" id="IPR024645">
    <property type="entry name" value="Mitochondr_Som1"/>
</dbReference>
<proteinExistence type="predicted"/>
<organism evidence="1 2">
    <name type="scientific">Lentithecium fluviatile CBS 122367</name>
    <dbReference type="NCBI Taxonomy" id="1168545"/>
    <lineage>
        <taxon>Eukaryota</taxon>
        <taxon>Fungi</taxon>
        <taxon>Dikarya</taxon>
        <taxon>Ascomycota</taxon>
        <taxon>Pezizomycotina</taxon>
        <taxon>Dothideomycetes</taxon>
        <taxon>Pleosporomycetidae</taxon>
        <taxon>Pleosporales</taxon>
        <taxon>Massarineae</taxon>
        <taxon>Lentitheciaceae</taxon>
        <taxon>Lentithecium</taxon>
    </lineage>
</organism>
<dbReference type="GO" id="GO:0042720">
    <property type="term" value="C:mitochondrial inner membrane peptidase complex"/>
    <property type="evidence" value="ECO:0007669"/>
    <property type="project" value="InterPro"/>
</dbReference>
<sequence>MAPPTPTYPLSALTSQINTLPSGKPRKPPIADLTTCPLKALTQYKCNAEKPKAGKKPMIVCAPVVRLFRECANGLHVETTVWEGWNADQKAYPTRTE</sequence>
<keyword evidence="2" id="KW-1185">Reference proteome</keyword>